<dbReference type="SUPFAM" id="SSF53300">
    <property type="entry name" value="vWA-like"/>
    <property type="match status" value="1"/>
</dbReference>
<gene>
    <name evidence="2" type="ORF">NEF87_003928</name>
</gene>
<dbReference type="InterPro" id="IPR002035">
    <property type="entry name" value="VWF_A"/>
</dbReference>
<dbReference type="PROSITE" id="PS50234">
    <property type="entry name" value="VWFA"/>
    <property type="match status" value="1"/>
</dbReference>
<feature type="domain" description="VWFA" evidence="1">
    <location>
        <begin position="692"/>
        <end position="861"/>
    </location>
</feature>
<sequence length="862" mass="97221">MLGKNQSLIGDPPCLNNIQGVILTPIQFSIEFIFRMRKSKSLLFNVPSSRQALAIPKLLTAMYYRKNILTPENFITSAVITTPIEDQIVAKRIATEILFPDNRSIDLSGSTIASPTARSISGKNVSQVKKEDLFDDFLAEVDDLGLDLNEINSQAFDGTADLKEFEYLMDFIQDFYEKAANQQDPFLSIASIFDQRQGYIDMLHRGINTLQKAQDHAHQLVSQSVQQLSPKDVQAATNLGWSDELLTQTHAPWIKMGLEYCAKSSEYGQHLIDLIKTADIGTCTKTLQFIKDLGEKESILKCHAAQIQQKIRSLSDVWEMSQISDQIPVFNKKKVFKQSLHKNLENAFDIARRMSSKFDSPMAHELHDQWAQQNQSPDLADLYHAQYPVPQWDQNLTQFVKDALAKISTSQDPQSQKNSAQINELIQNLMQYSERCFYSHCAEKFKEEASQSGFVSLKNCASPEEFIHQVKFLLKIQIPMVISKMYDIGTQKGISEERLMEIIGGSFEILKKLFAKQLNSHEVFSKLLDTCKSLSKSQLADLTQIAANNKNFYGLSALAHKDFSCTMNCISGMNQNAQNLFIDSLSAGPGENLLLQWFHHRRNIPKDMKKRIRELTKSMLIRIALNIVSNQRGTGEKGLIPTSKLRPYIEGDPMDLVDIDASIENIITSGKNLEHVCGDDLFVQDSQKGRVSICFLLDISGSMSGDKLAACSIATLVLIGHLKTEEVAIAFFESDTHTVKSFDDEKDLDDIADELLDLHARGGTQVQKALEWGHSQLESSTAEYKLCFLLTDCEFFESFNVVRKELEKYVNLRAHFLLGVNTRSYSRSYANLILDTTQGELLKILNIAEIPQIIMETLEKIG</sequence>
<dbReference type="InterPro" id="IPR036465">
    <property type="entry name" value="vWFA_dom_sf"/>
</dbReference>
<protein>
    <recommendedName>
        <fullName evidence="1">VWFA domain-containing protein</fullName>
    </recommendedName>
</protein>
<dbReference type="Gene3D" id="3.40.50.410">
    <property type="entry name" value="von Willebrand factor, type A domain"/>
    <property type="match status" value="1"/>
</dbReference>
<dbReference type="CDD" id="cd00198">
    <property type="entry name" value="vWFA"/>
    <property type="match status" value="1"/>
</dbReference>
<dbReference type="Proteomes" id="UP001208689">
    <property type="component" value="Chromosome"/>
</dbReference>
<name>A0ABY6HWB3_9ARCH</name>
<reference evidence="2" key="1">
    <citation type="submission" date="2022-09" db="EMBL/GenBank/DDBJ databases">
        <title>Actin cytoskeleton and complex cell architecture in an #Asgard archaeon.</title>
        <authorList>
            <person name="Ponce Toledo R.I."/>
            <person name="Schleper C."/>
            <person name="Rodrigues Oliveira T."/>
            <person name="Wollweber F."/>
            <person name="Xu J."/>
            <person name="Rittmann S."/>
            <person name="Klingl A."/>
            <person name="Pilhofer M."/>
        </authorList>
    </citation>
    <scope>NUCLEOTIDE SEQUENCE</scope>
    <source>
        <strain evidence="2">B-35</strain>
    </source>
</reference>
<evidence type="ECO:0000313" key="3">
    <source>
        <dbReference type="Proteomes" id="UP001208689"/>
    </source>
</evidence>
<evidence type="ECO:0000313" key="2">
    <source>
        <dbReference type="EMBL" id="UYP47643.1"/>
    </source>
</evidence>
<organism evidence="2 3">
    <name type="scientific">Candidatus Lokiarchaeum ossiferum</name>
    <dbReference type="NCBI Taxonomy" id="2951803"/>
    <lineage>
        <taxon>Archaea</taxon>
        <taxon>Promethearchaeati</taxon>
        <taxon>Promethearchaeota</taxon>
        <taxon>Promethearchaeia</taxon>
        <taxon>Promethearchaeales</taxon>
        <taxon>Promethearchaeaceae</taxon>
        <taxon>Candidatus Lokiarchaeum</taxon>
    </lineage>
</organism>
<dbReference type="Pfam" id="PF13519">
    <property type="entry name" value="VWA_2"/>
    <property type="match status" value="1"/>
</dbReference>
<dbReference type="EMBL" id="CP104013">
    <property type="protein sequence ID" value="UYP47643.1"/>
    <property type="molecule type" value="Genomic_DNA"/>
</dbReference>
<proteinExistence type="predicted"/>
<keyword evidence="3" id="KW-1185">Reference proteome</keyword>
<evidence type="ECO:0000259" key="1">
    <source>
        <dbReference type="PROSITE" id="PS50234"/>
    </source>
</evidence>
<accession>A0ABY6HWB3</accession>